<sequence>MANNSGGGGGKKETALRMRATAEEAVQCIGLGYDLSLDLRLKYCKRQQSTKDGSRLIAMDDDHVRDIAVPGGILVQNVPKSINCDKGVRMRFSSDVLAFQQEPLMIAGRSGVALATKALRGGEE</sequence>
<organism evidence="1 2">
    <name type="scientific">Castilleja foliolosa</name>
    <dbReference type="NCBI Taxonomy" id="1961234"/>
    <lineage>
        <taxon>Eukaryota</taxon>
        <taxon>Viridiplantae</taxon>
        <taxon>Streptophyta</taxon>
        <taxon>Embryophyta</taxon>
        <taxon>Tracheophyta</taxon>
        <taxon>Spermatophyta</taxon>
        <taxon>Magnoliopsida</taxon>
        <taxon>eudicotyledons</taxon>
        <taxon>Gunneridae</taxon>
        <taxon>Pentapetalae</taxon>
        <taxon>asterids</taxon>
        <taxon>lamiids</taxon>
        <taxon>Lamiales</taxon>
        <taxon>Orobanchaceae</taxon>
        <taxon>Pedicularideae</taxon>
        <taxon>Castillejinae</taxon>
        <taxon>Castilleja</taxon>
    </lineage>
</organism>
<evidence type="ECO:0000313" key="2">
    <source>
        <dbReference type="Proteomes" id="UP001632038"/>
    </source>
</evidence>
<protein>
    <submittedName>
        <fullName evidence="1">Uncharacterized protein</fullName>
    </submittedName>
</protein>
<name>A0ABD3BVL1_9LAMI</name>
<evidence type="ECO:0000313" key="1">
    <source>
        <dbReference type="EMBL" id="KAL3621553.1"/>
    </source>
</evidence>
<dbReference type="AlphaFoldDB" id="A0ABD3BVL1"/>
<dbReference type="InterPro" id="IPR044663">
    <property type="entry name" value="CAD1/NSL1-like"/>
</dbReference>
<dbReference type="PANTHER" id="PTHR33199:SF6">
    <property type="entry name" value="MACPF DOMAIN PROTEIN"/>
    <property type="match status" value="1"/>
</dbReference>
<comment type="caution">
    <text evidence="1">The sequence shown here is derived from an EMBL/GenBank/DDBJ whole genome shotgun (WGS) entry which is preliminary data.</text>
</comment>
<keyword evidence="2" id="KW-1185">Reference proteome</keyword>
<gene>
    <name evidence="1" type="ORF">CASFOL_036465</name>
</gene>
<proteinExistence type="predicted"/>
<dbReference type="PANTHER" id="PTHR33199">
    <property type="entry name" value="MACPF DOMAIN-CONTAINING PROTEIN CAD1"/>
    <property type="match status" value="1"/>
</dbReference>
<accession>A0ABD3BVL1</accession>
<dbReference type="EMBL" id="JAVIJP010000066">
    <property type="protein sequence ID" value="KAL3621553.1"/>
    <property type="molecule type" value="Genomic_DNA"/>
</dbReference>
<reference evidence="2" key="1">
    <citation type="journal article" date="2024" name="IScience">
        <title>Strigolactones Initiate the Formation of Haustorium-like Structures in Castilleja.</title>
        <authorList>
            <person name="Buerger M."/>
            <person name="Peterson D."/>
            <person name="Chory J."/>
        </authorList>
    </citation>
    <scope>NUCLEOTIDE SEQUENCE [LARGE SCALE GENOMIC DNA]</scope>
</reference>
<dbReference type="Proteomes" id="UP001632038">
    <property type="component" value="Unassembled WGS sequence"/>
</dbReference>